<organism evidence="9 10">
    <name type="scientific">Paramicrosporidium saccamoebae</name>
    <dbReference type="NCBI Taxonomy" id="1246581"/>
    <lineage>
        <taxon>Eukaryota</taxon>
        <taxon>Fungi</taxon>
        <taxon>Fungi incertae sedis</taxon>
        <taxon>Cryptomycota</taxon>
        <taxon>Cryptomycota incertae sedis</taxon>
        <taxon>Paramicrosporidium</taxon>
    </lineage>
</organism>
<dbReference type="GO" id="GO:0005634">
    <property type="term" value="C:nucleus"/>
    <property type="evidence" value="ECO:0007669"/>
    <property type="project" value="UniProtKB-SubCell"/>
</dbReference>
<sequence length="850" mass="93621">MFEEEDDIHNNDTFGDHDEHDRDTFGEEVVSRVGQDKFAFGSRGIMGRENDGESGQLPFDSAITIVRRLKDVPMDSTDDLPPGMAMSPPRRVLTLAEIEAGIAGTTLRDGPKLFRTKVRPTTITFPTEEDPYRSTMTRYEREGISRIHLTQLTTEHPEIEDFYYKAFAQRRTRKRTSDAPLYLPLPTPRKREQKQLKTSEALVGALGKAVSSSSRKPRQLLQLASSKMAAAAQFSVSASIERIYEAIFVVEDALTTDPNVEETDYDRHHLQDCRRIAIEVLKRELLLDQSIDQLATNETLLMRFLSVMAQAKTKRILGRALKAIDSTGLSELTMVRLVEFFEYLDICRPEAPEADIELFIGSVLAALVPFMAKCPLEPVQGMLQTLATKAGLPWITTNKAGIVLCCIVFSRLEILKAANAEGSTSTTSTSAASFASFFDPIQERLSDVFTNLHGLDSEFYGWQFMALLAMNVDADRKRIMVMELRDRIMGVVQSGNTKGIANLNIFLNVLTAMGWTTLRLSLCLVLFVFIVHCVARGGVPQALQFVGNQLEPLPPPPLVCCDPACPACVLGPLPPAAPYGDNIDCNGGRCPCISCTCCYTMTIVYCETITCTSETTDTITSLITDTFTTFTDTLFTEQSDLTFTVLDTIFFTESVTSTTTAEDTSSVVTSIIDTTSATISTIFLTTVFETTSSSLTTTLVINTWPSRETLTVPVTVLARRRDWPRELKDATFSITFPSYAATIPTTLAVSATSTNTAEINYTSVEQLDFATETISIARTSLFTSSFTSTVSPRYTFTSSTRLFLIPVTRLVSITATSTLLATAPTRTTRSISYSTSLSLTSTLTVTGAKL</sequence>
<feature type="domain" description="mRNA decay factor PAT1" evidence="8">
    <location>
        <begin position="203"/>
        <end position="497"/>
    </location>
</feature>
<dbReference type="EMBL" id="MTSL01000179">
    <property type="protein sequence ID" value="PJF17278.1"/>
    <property type="molecule type" value="Genomic_DNA"/>
</dbReference>
<dbReference type="OrthoDB" id="74835at2759"/>
<comment type="subcellular location">
    <subcellularLocation>
        <location evidence="2">Cytoplasm</location>
        <location evidence="2">P-body</location>
    </subcellularLocation>
    <subcellularLocation>
        <location evidence="1">Nucleus</location>
    </subcellularLocation>
</comment>
<keyword evidence="5" id="KW-0694">RNA-binding</keyword>
<dbReference type="PANTHER" id="PTHR21551:SF0">
    <property type="entry name" value="PROTEIN ASSOCIATED WITH TOPO II RELATED-1, ISOFORM A"/>
    <property type="match status" value="1"/>
</dbReference>
<proteinExistence type="inferred from homology"/>
<evidence type="ECO:0000256" key="6">
    <source>
        <dbReference type="ARBA" id="ARBA00023242"/>
    </source>
</evidence>
<dbReference type="GO" id="GO:0000932">
    <property type="term" value="C:P-body"/>
    <property type="evidence" value="ECO:0007669"/>
    <property type="project" value="UniProtKB-SubCell"/>
</dbReference>
<dbReference type="InterPro" id="IPR039900">
    <property type="entry name" value="Pat1-like"/>
</dbReference>
<dbReference type="InterPro" id="IPR019167">
    <property type="entry name" value="PAT1_dom"/>
</dbReference>
<evidence type="ECO:0000256" key="2">
    <source>
        <dbReference type="ARBA" id="ARBA00004201"/>
    </source>
</evidence>
<evidence type="ECO:0000256" key="1">
    <source>
        <dbReference type="ARBA" id="ARBA00004123"/>
    </source>
</evidence>
<protein>
    <submittedName>
        <fullName evidence="9">Topoisomerase II-associated protein PAT1 domain-containing protein</fullName>
    </submittedName>
</protein>
<dbReference type="STRING" id="1246581.A0A2H9THP8"/>
<evidence type="ECO:0000259" key="8">
    <source>
        <dbReference type="Pfam" id="PF09770"/>
    </source>
</evidence>
<comment type="similarity">
    <text evidence="3">Belongs to the PAT1 family.</text>
</comment>
<gene>
    <name evidence="9" type="ORF">PSACC_02889</name>
</gene>
<comment type="caution">
    <text evidence="9">The sequence shown here is derived from an EMBL/GenBank/DDBJ whole genome shotgun (WGS) entry which is preliminary data.</text>
</comment>
<evidence type="ECO:0000256" key="5">
    <source>
        <dbReference type="ARBA" id="ARBA00022884"/>
    </source>
</evidence>
<evidence type="ECO:0000313" key="10">
    <source>
        <dbReference type="Proteomes" id="UP000240830"/>
    </source>
</evidence>
<keyword evidence="4" id="KW-0963">Cytoplasm</keyword>
<dbReference type="GO" id="GO:0016853">
    <property type="term" value="F:isomerase activity"/>
    <property type="evidence" value="ECO:0007669"/>
    <property type="project" value="UniProtKB-KW"/>
</dbReference>
<dbReference type="Pfam" id="PF09770">
    <property type="entry name" value="PAT1"/>
    <property type="match status" value="1"/>
</dbReference>
<name>A0A2H9THP8_9FUNG</name>
<keyword evidence="6" id="KW-0539">Nucleus</keyword>
<feature type="compositionally biased region" description="Basic and acidic residues" evidence="7">
    <location>
        <begin position="8"/>
        <end position="22"/>
    </location>
</feature>
<keyword evidence="10" id="KW-1185">Reference proteome</keyword>
<evidence type="ECO:0000256" key="7">
    <source>
        <dbReference type="SAM" id="MobiDB-lite"/>
    </source>
</evidence>
<accession>A0A2H9THP8</accession>
<dbReference type="Proteomes" id="UP000240830">
    <property type="component" value="Unassembled WGS sequence"/>
</dbReference>
<dbReference type="GO" id="GO:0003723">
    <property type="term" value="F:RNA binding"/>
    <property type="evidence" value="ECO:0007669"/>
    <property type="project" value="UniProtKB-KW"/>
</dbReference>
<dbReference type="AlphaFoldDB" id="A0A2H9THP8"/>
<dbReference type="GO" id="GO:0033962">
    <property type="term" value="P:P-body assembly"/>
    <property type="evidence" value="ECO:0007669"/>
    <property type="project" value="TreeGrafter"/>
</dbReference>
<evidence type="ECO:0000313" key="9">
    <source>
        <dbReference type="EMBL" id="PJF17278.1"/>
    </source>
</evidence>
<dbReference type="PANTHER" id="PTHR21551">
    <property type="entry name" value="TOPOISOMERASE II-ASSOCIATED PROTEIN PAT1"/>
    <property type="match status" value="1"/>
</dbReference>
<evidence type="ECO:0000256" key="4">
    <source>
        <dbReference type="ARBA" id="ARBA00022490"/>
    </source>
</evidence>
<reference evidence="9 10" key="1">
    <citation type="submission" date="2016-10" db="EMBL/GenBank/DDBJ databases">
        <title>The genome of Paramicrosporidium saccamoebae is the missing link in understanding Cryptomycota and Microsporidia evolution.</title>
        <authorList>
            <person name="Quandt C.A."/>
            <person name="Beaudet D."/>
            <person name="Corsaro D."/>
            <person name="Michel R."/>
            <person name="Corradi N."/>
            <person name="James T."/>
        </authorList>
    </citation>
    <scope>NUCLEOTIDE SEQUENCE [LARGE SCALE GENOMIC DNA]</scope>
    <source>
        <strain evidence="9 10">KSL3</strain>
    </source>
</reference>
<keyword evidence="9" id="KW-0413">Isomerase</keyword>
<feature type="region of interest" description="Disordered" evidence="7">
    <location>
        <begin position="1"/>
        <end position="22"/>
    </location>
</feature>
<evidence type="ECO:0000256" key="3">
    <source>
        <dbReference type="ARBA" id="ARBA00009138"/>
    </source>
</evidence>
<dbReference type="GO" id="GO:0000290">
    <property type="term" value="P:deadenylation-dependent decapping of nuclear-transcribed mRNA"/>
    <property type="evidence" value="ECO:0007669"/>
    <property type="project" value="InterPro"/>
</dbReference>